<dbReference type="PANTHER" id="PTHR43194:SF2">
    <property type="entry name" value="PEROXISOMAL MEMBRANE PROTEIN LPX1"/>
    <property type="match status" value="1"/>
</dbReference>
<dbReference type="EMBL" id="BAABHK010000001">
    <property type="protein sequence ID" value="GAA4621445.1"/>
    <property type="molecule type" value="Genomic_DNA"/>
</dbReference>
<dbReference type="RefSeq" id="WP_345429370.1">
    <property type="nucleotide sequence ID" value="NZ_BAABHK010000001.1"/>
</dbReference>
<comment type="caution">
    <text evidence="2">The sequence shown here is derived from an EMBL/GenBank/DDBJ whole genome shotgun (WGS) entry which is preliminary data.</text>
</comment>
<protein>
    <submittedName>
        <fullName evidence="2">Alpha/beta hydrolase</fullName>
    </submittedName>
</protein>
<name>A0ABP8U4A6_9ACTN</name>
<gene>
    <name evidence="2" type="ORF">GCM10023196_009650</name>
</gene>
<accession>A0ABP8U4A6</accession>
<organism evidence="2 3">
    <name type="scientific">Actinoallomurus vinaceus</name>
    <dbReference type="NCBI Taxonomy" id="1080074"/>
    <lineage>
        <taxon>Bacteria</taxon>
        <taxon>Bacillati</taxon>
        <taxon>Actinomycetota</taxon>
        <taxon>Actinomycetes</taxon>
        <taxon>Streptosporangiales</taxon>
        <taxon>Thermomonosporaceae</taxon>
        <taxon>Actinoallomurus</taxon>
    </lineage>
</organism>
<dbReference type="Gene3D" id="3.40.50.1820">
    <property type="entry name" value="alpha/beta hydrolase"/>
    <property type="match status" value="1"/>
</dbReference>
<keyword evidence="2" id="KW-0378">Hydrolase</keyword>
<feature type="domain" description="AB hydrolase-1" evidence="1">
    <location>
        <begin position="79"/>
        <end position="340"/>
    </location>
</feature>
<dbReference type="PANTHER" id="PTHR43194">
    <property type="entry name" value="HYDROLASE ALPHA/BETA FOLD FAMILY"/>
    <property type="match status" value="1"/>
</dbReference>
<reference evidence="3" key="1">
    <citation type="journal article" date="2019" name="Int. J. Syst. Evol. Microbiol.">
        <title>The Global Catalogue of Microorganisms (GCM) 10K type strain sequencing project: providing services to taxonomists for standard genome sequencing and annotation.</title>
        <authorList>
            <consortium name="The Broad Institute Genomics Platform"/>
            <consortium name="The Broad Institute Genome Sequencing Center for Infectious Disease"/>
            <person name="Wu L."/>
            <person name="Ma J."/>
        </authorList>
    </citation>
    <scope>NUCLEOTIDE SEQUENCE [LARGE SCALE GENOMIC DNA]</scope>
    <source>
        <strain evidence="3">JCM 17939</strain>
    </source>
</reference>
<proteinExistence type="predicted"/>
<dbReference type="GO" id="GO:0016787">
    <property type="term" value="F:hydrolase activity"/>
    <property type="evidence" value="ECO:0007669"/>
    <property type="project" value="UniProtKB-KW"/>
</dbReference>
<evidence type="ECO:0000259" key="1">
    <source>
        <dbReference type="Pfam" id="PF12697"/>
    </source>
</evidence>
<evidence type="ECO:0000313" key="2">
    <source>
        <dbReference type="EMBL" id="GAA4621445.1"/>
    </source>
</evidence>
<dbReference type="InterPro" id="IPR050228">
    <property type="entry name" value="Carboxylesterase_BioH"/>
</dbReference>
<keyword evidence="3" id="KW-1185">Reference proteome</keyword>
<dbReference type="InterPro" id="IPR029058">
    <property type="entry name" value="AB_hydrolase_fold"/>
</dbReference>
<dbReference type="SUPFAM" id="SSF53474">
    <property type="entry name" value="alpha/beta-Hydrolases"/>
    <property type="match status" value="1"/>
</dbReference>
<dbReference type="Proteomes" id="UP001501442">
    <property type="component" value="Unassembled WGS sequence"/>
</dbReference>
<evidence type="ECO:0000313" key="3">
    <source>
        <dbReference type="Proteomes" id="UP001501442"/>
    </source>
</evidence>
<sequence>MNKKRIGLIGAAVGTSAAIGVGAVVAARRYAVGRARLAPDPDAGEPFGELRGRPLTVEATDGVPLHVEIDGPDDAPFTIVFCHGYALNQDCWHYQRRDLGRDGDLRMVFWDQRSHGRSGRSDLTHATVDQCGADLFAVLEATVDPDTPVVLVGHSMGGMTIMALADAHPELFESGRIAAVGLINTSSGELAELTLGLPMAFGKVFKATLPRVTRTLGGKPAELIDRGRRVGADVAFMVTRRIAFGDKNVSPTVVDFLEQMIRATPIDVIAAFYPTLAAHDKLAALEVFADLPALVVVADEDRLTPAAHGRAIANALNDVELVEVAEAGHVSMMEHPEIVTQALVRLIDRVRRVEEEERSA</sequence>
<dbReference type="InterPro" id="IPR000073">
    <property type="entry name" value="AB_hydrolase_1"/>
</dbReference>
<dbReference type="Pfam" id="PF12697">
    <property type="entry name" value="Abhydrolase_6"/>
    <property type="match status" value="1"/>
</dbReference>